<evidence type="ECO:0000256" key="6">
    <source>
        <dbReference type="ARBA" id="ARBA00023136"/>
    </source>
</evidence>
<keyword evidence="7" id="KW-0998">Cell outer membrane</keyword>
<sequence>MKSPLLSTQELPGGEMLLQGRWFVWMCVFSLLSCVSDGQLNAAGTISNALSAREAGRGGVNLGFQDNGVLLMDNAAGIQGLIGDCDNCDTFIDVGGAGLFTNLTYRDSDNGRTNAADHPTGLGYLMLGKRLNEDIVVGFGAFTPAGFASDYELDGPAFLPGPQTYKSFGALARLLPGASVRLTDRWTVGGTIGLAISHVELEGPYFLNSAPLTGTPTNLDLQATGTAFTWSLGTQYQLTDKTTIGINYQSENRFESEGQAGVLAGPLGFSYYDIKLGMTWARSVGIGIQHKLDSRQRFGVDLEWEDWSSAFDNLNLTFTNPTSPVHRAVVGPTIHEVFPLQWKDAIIVSTGYELDVTDSQTFRCGYRYQDNPVPANTTTTYLQTTLKHHFSIGYGLEHRGWELDGAYQFAFAPEVLTGQSVYAGGDFSNAKITTQTHMIFVGAQRRF</sequence>
<keyword evidence="4" id="KW-0812">Transmembrane</keyword>
<dbReference type="SUPFAM" id="SSF56935">
    <property type="entry name" value="Porins"/>
    <property type="match status" value="1"/>
</dbReference>
<dbReference type="EMBL" id="CP036262">
    <property type="protein sequence ID" value="QDS93815.1"/>
    <property type="molecule type" value="Genomic_DNA"/>
</dbReference>
<dbReference type="PANTHER" id="PTHR35093:SF8">
    <property type="entry name" value="OUTER MEMBRANE PROTEIN NMB0088-RELATED"/>
    <property type="match status" value="1"/>
</dbReference>
<keyword evidence="3" id="KW-1134">Transmembrane beta strand</keyword>
<evidence type="ECO:0000256" key="7">
    <source>
        <dbReference type="ARBA" id="ARBA00023237"/>
    </source>
</evidence>
<dbReference type="AlphaFoldDB" id="A0A517MFZ7"/>
<evidence type="ECO:0000256" key="5">
    <source>
        <dbReference type="ARBA" id="ARBA00022729"/>
    </source>
</evidence>
<keyword evidence="5" id="KW-0732">Signal</keyword>
<evidence type="ECO:0000313" key="9">
    <source>
        <dbReference type="Proteomes" id="UP000320672"/>
    </source>
</evidence>
<dbReference type="Pfam" id="PF03349">
    <property type="entry name" value="Toluene_X"/>
    <property type="match status" value="1"/>
</dbReference>
<evidence type="ECO:0000256" key="2">
    <source>
        <dbReference type="ARBA" id="ARBA00008163"/>
    </source>
</evidence>
<comment type="similarity">
    <text evidence="2">Belongs to the OmpP1/FadL family.</text>
</comment>
<evidence type="ECO:0000256" key="4">
    <source>
        <dbReference type="ARBA" id="ARBA00022692"/>
    </source>
</evidence>
<accession>A0A517MFZ7</accession>
<dbReference type="Proteomes" id="UP000320672">
    <property type="component" value="Chromosome"/>
</dbReference>
<dbReference type="RefSeq" id="WP_145351909.1">
    <property type="nucleotide sequence ID" value="NZ_CP036262.1"/>
</dbReference>
<reference evidence="8 9" key="1">
    <citation type="submission" date="2019-02" db="EMBL/GenBank/DDBJ databases">
        <title>Deep-cultivation of Planctomycetes and their phenomic and genomic characterization uncovers novel biology.</title>
        <authorList>
            <person name="Wiegand S."/>
            <person name="Jogler M."/>
            <person name="Boedeker C."/>
            <person name="Pinto D."/>
            <person name="Vollmers J."/>
            <person name="Rivas-Marin E."/>
            <person name="Kohn T."/>
            <person name="Peeters S.H."/>
            <person name="Heuer A."/>
            <person name="Rast P."/>
            <person name="Oberbeckmann S."/>
            <person name="Bunk B."/>
            <person name="Jeske O."/>
            <person name="Meyerdierks A."/>
            <person name="Storesund J.E."/>
            <person name="Kallscheuer N."/>
            <person name="Luecker S."/>
            <person name="Lage O.M."/>
            <person name="Pohl T."/>
            <person name="Merkel B.J."/>
            <person name="Hornburger P."/>
            <person name="Mueller R.-W."/>
            <person name="Bruemmer F."/>
            <person name="Labrenz M."/>
            <person name="Spormann A.M."/>
            <person name="Op den Camp H."/>
            <person name="Overmann J."/>
            <person name="Amann R."/>
            <person name="Jetten M.S.M."/>
            <person name="Mascher T."/>
            <person name="Medema M.H."/>
            <person name="Devos D.P."/>
            <person name="Kaster A.-K."/>
            <person name="Ovreas L."/>
            <person name="Rohde M."/>
            <person name="Galperin M.Y."/>
            <person name="Jogler C."/>
        </authorList>
    </citation>
    <scope>NUCLEOTIDE SEQUENCE [LARGE SCALE GENOMIC DNA]</scope>
    <source>
        <strain evidence="8 9">FF011L</strain>
    </source>
</reference>
<evidence type="ECO:0000313" key="8">
    <source>
        <dbReference type="EMBL" id="QDS93815.1"/>
    </source>
</evidence>
<dbReference type="Gene3D" id="2.40.160.60">
    <property type="entry name" value="Outer membrane protein transport protein (OMPP1/FadL/TodX)"/>
    <property type="match status" value="1"/>
</dbReference>
<dbReference type="GO" id="GO:0015483">
    <property type="term" value="F:long-chain fatty acid transporting porin activity"/>
    <property type="evidence" value="ECO:0007669"/>
    <property type="project" value="TreeGrafter"/>
</dbReference>
<keyword evidence="9" id="KW-1185">Reference proteome</keyword>
<dbReference type="GO" id="GO:0009279">
    <property type="term" value="C:cell outer membrane"/>
    <property type="evidence" value="ECO:0007669"/>
    <property type="project" value="UniProtKB-SubCell"/>
</dbReference>
<gene>
    <name evidence="8" type="ORF">FF011L_25880</name>
</gene>
<organism evidence="8 9">
    <name type="scientific">Roseimaritima multifibrata</name>
    <dbReference type="NCBI Taxonomy" id="1930274"/>
    <lineage>
        <taxon>Bacteria</taxon>
        <taxon>Pseudomonadati</taxon>
        <taxon>Planctomycetota</taxon>
        <taxon>Planctomycetia</taxon>
        <taxon>Pirellulales</taxon>
        <taxon>Pirellulaceae</taxon>
        <taxon>Roseimaritima</taxon>
    </lineage>
</organism>
<proteinExistence type="inferred from homology"/>
<keyword evidence="6" id="KW-0472">Membrane</keyword>
<dbReference type="OrthoDB" id="251243at2"/>
<evidence type="ECO:0000256" key="3">
    <source>
        <dbReference type="ARBA" id="ARBA00022452"/>
    </source>
</evidence>
<dbReference type="PROSITE" id="PS51257">
    <property type="entry name" value="PROKAR_LIPOPROTEIN"/>
    <property type="match status" value="1"/>
</dbReference>
<name>A0A517MFZ7_9BACT</name>
<dbReference type="InterPro" id="IPR005017">
    <property type="entry name" value="OMPP1/FadL/TodX"/>
</dbReference>
<dbReference type="PANTHER" id="PTHR35093">
    <property type="entry name" value="OUTER MEMBRANE PROTEIN NMB0088-RELATED"/>
    <property type="match status" value="1"/>
</dbReference>
<protein>
    <submittedName>
        <fullName evidence="8">Outer membrane protein transport protein (OMPP1/FadL/TodX)</fullName>
    </submittedName>
</protein>
<comment type="subcellular location">
    <subcellularLocation>
        <location evidence="1">Cell outer membrane</location>
        <topology evidence="1">Multi-pass membrane protein</topology>
    </subcellularLocation>
</comment>
<dbReference type="KEGG" id="rml:FF011L_25880"/>
<evidence type="ECO:0000256" key="1">
    <source>
        <dbReference type="ARBA" id="ARBA00004571"/>
    </source>
</evidence>